<comment type="caution">
    <text evidence="6">The sequence shown here is derived from an EMBL/GenBank/DDBJ whole genome shotgun (WGS) entry which is preliminary data.</text>
</comment>
<comment type="catalytic activity">
    <reaction evidence="5">
        <text>an L-alpha-D-Hep-(1-&gt;5)-[alpha-Kdo-(2-&gt;4)]-alpha-Kdo-(2-&gt;6)-lipid A + ADP-L-glycero-beta-D-manno-heptose = an L-alpha-D-Hep-(1-&gt;3)-L-alpha-D-Hep-(1-&gt;5)-[alpha-Kdo-(2-&gt;4)]-alpha-Kdo-(2-&gt;6)-lipid A + ADP + H(+)</text>
        <dbReference type="Rhea" id="RHEA:74071"/>
        <dbReference type="ChEBI" id="CHEBI:15378"/>
        <dbReference type="ChEBI" id="CHEBI:61506"/>
        <dbReference type="ChEBI" id="CHEBI:193068"/>
        <dbReference type="ChEBI" id="CHEBI:193069"/>
        <dbReference type="ChEBI" id="CHEBI:456216"/>
        <dbReference type="EC" id="2.4.99.24"/>
    </reaction>
</comment>
<keyword evidence="2 6" id="KW-0808">Transferase</keyword>
<evidence type="ECO:0000256" key="3">
    <source>
        <dbReference type="ARBA" id="ARBA00043995"/>
    </source>
</evidence>
<dbReference type="Gene3D" id="3.40.50.2000">
    <property type="entry name" value="Glycogen Phosphorylase B"/>
    <property type="match status" value="2"/>
</dbReference>
<sequence length="345" mass="37345">MSAEKILILGPSWVGDMVLAHSLFQTLKTQRPNAIIDVAAPAWTLPLIARMPEINRGIALPFKHGQLALLDRVKFGLSLKEQGYTQSITLVNSLKSAILPLAAGIPQRTGFLGECRYGLLNDIRPLDKAKLPRTVDRFVALSADKNQAPMENNASIPNPRLIADHNNALQALSKLGQNAPTTKVLGLCPGAEYGEAKRWPAEYYAEVANAALSHGWQVWLFGSDKDLPVTQEINQLTSNRCLDLGGKTKLGDAIDLMSLCDTVISNDSGLMHVAAALDKKVIAIYGSSDPHHTPPMHPEAVVAYLGLSCSPCFKRVCPLTGPDAHLACLKRLTPPSIIQDIKFLA</sequence>
<dbReference type="GO" id="GO:0009244">
    <property type="term" value="P:lipopolysaccharide core region biosynthetic process"/>
    <property type="evidence" value="ECO:0007669"/>
    <property type="project" value="TreeGrafter"/>
</dbReference>
<dbReference type="OrthoDB" id="9797795at2"/>
<evidence type="ECO:0000256" key="4">
    <source>
        <dbReference type="ARBA" id="ARBA00044042"/>
    </source>
</evidence>
<protein>
    <recommendedName>
        <fullName evidence="4">lipopolysaccharide heptosyltransferase II</fullName>
        <ecNumber evidence="4">2.4.99.24</ecNumber>
    </recommendedName>
</protein>
<dbReference type="PANTHER" id="PTHR30160:SF7">
    <property type="entry name" value="ADP-HEPTOSE--LPS HEPTOSYLTRANSFERASE 2"/>
    <property type="match status" value="1"/>
</dbReference>
<dbReference type="FunFam" id="3.40.50.2000:FF:000023">
    <property type="entry name" value="ADP-heptose--LPS heptosyltransferase II"/>
    <property type="match status" value="1"/>
</dbReference>
<dbReference type="RefSeq" id="WP_135278410.1">
    <property type="nucleotide sequence ID" value="NZ_PQVH01000012.1"/>
</dbReference>
<gene>
    <name evidence="6" type="primary">waaF</name>
    <name evidence="6" type="ORF">C3Y98_09810</name>
</gene>
<dbReference type="EC" id="2.4.99.24" evidence="4"/>
<organism evidence="6 7">
    <name type="scientific">Methylotenera oryzisoli</name>
    <dbReference type="NCBI Taxonomy" id="2080758"/>
    <lineage>
        <taxon>Bacteria</taxon>
        <taxon>Pseudomonadati</taxon>
        <taxon>Pseudomonadota</taxon>
        <taxon>Betaproteobacteria</taxon>
        <taxon>Nitrosomonadales</taxon>
        <taxon>Methylophilaceae</taxon>
        <taxon>Methylotenera</taxon>
    </lineage>
</organism>
<dbReference type="InterPro" id="IPR051199">
    <property type="entry name" value="LPS_LOS_Heptosyltrfase"/>
</dbReference>
<dbReference type="AlphaFoldDB" id="A0A4Y9VQB9"/>
<evidence type="ECO:0000313" key="7">
    <source>
        <dbReference type="Proteomes" id="UP000297706"/>
    </source>
</evidence>
<accession>A0A4Y9VQB9</accession>
<dbReference type="InterPro" id="IPR002201">
    <property type="entry name" value="Glyco_trans_9"/>
</dbReference>
<dbReference type="SUPFAM" id="SSF53756">
    <property type="entry name" value="UDP-Glycosyltransferase/glycogen phosphorylase"/>
    <property type="match status" value="1"/>
</dbReference>
<proteinExistence type="inferred from homology"/>
<evidence type="ECO:0000313" key="6">
    <source>
        <dbReference type="EMBL" id="TFW70605.1"/>
    </source>
</evidence>
<reference evidence="6 7" key="1">
    <citation type="submission" date="2018-02" db="EMBL/GenBank/DDBJ databases">
        <title>A novel lanthanide dependent methylotroph, Methylotenera sp. La3113.</title>
        <authorList>
            <person name="Lv H."/>
            <person name="Tani A."/>
        </authorList>
    </citation>
    <scope>NUCLEOTIDE SEQUENCE [LARGE SCALE GENOMIC DNA]</scope>
    <source>
        <strain evidence="6 7">La3113</strain>
    </source>
</reference>
<evidence type="ECO:0000256" key="1">
    <source>
        <dbReference type="ARBA" id="ARBA00022676"/>
    </source>
</evidence>
<comment type="similarity">
    <text evidence="3">Belongs to the glycosyltransferase 9 family.</text>
</comment>
<evidence type="ECO:0000256" key="2">
    <source>
        <dbReference type="ARBA" id="ARBA00022679"/>
    </source>
</evidence>
<dbReference type="PANTHER" id="PTHR30160">
    <property type="entry name" value="TETRAACYLDISACCHARIDE 4'-KINASE-RELATED"/>
    <property type="match status" value="1"/>
</dbReference>
<dbReference type="EMBL" id="PQVH01000012">
    <property type="protein sequence ID" value="TFW70605.1"/>
    <property type="molecule type" value="Genomic_DNA"/>
</dbReference>
<evidence type="ECO:0000256" key="5">
    <source>
        <dbReference type="ARBA" id="ARBA00047503"/>
    </source>
</evidence>
<dbReference type="NCBIfam" id="TIGR02195">
    <property type="entry name" value="heptsyl_trn_II"/>
    <property type="match status" value="1"/>
</dbReference>
<keyword evidence="7" id="KW-1185">Reference proteome</keyword>
<keyword evidence="1" id="KW-0328">Glycosyltransferase</keyword>
<dbReference type="Proteomes" id="UP000297706">
    <property type="component" value="Unassembled WGS sequence"/>
</dbReference>
<dbReference type="GO" id="GO:0005829">
    <property type="term" value="C:cytosol"/>
    <property type="evidence" value="ECO:0007669"/>
    <property type="project" value="TreeGrafter"/>
</dbReference>
<dbReference type="Pfam" id="PF01075">
    <property type="entry name" value="Glyco_transf_9"/>
    <property type="match status" value="1"/>
</dbReference>
<name>A0A4Y9VQB9_9PROT</name>
<dbReference type="CDD" id="cd03789">
    <property type="entry name" value="GT9_LPS_heptosyltransferase"/>
    <property type="match status" value="1"/>
</dbReference>
<dbReference type="InterPro" id="IPR011910">
    <property type="entry name" value="RfaF"/>
</dbReference>
<dbReference type="GO" id="GO:0008713">
    <property type="term" value="F:ADP-heptose-lipopolysaccharide heptosyltransferase activity"/>
    <property type="evidence" value="ECO:0007669"/>
    <property type="project" value="UniProtKB-EC"/>
</dbReference>